<protein>
    <submittedName>
        <fullName evidence="1">Homeobox domain-containing protein</fullName>
    </submittedName>
</protein>
<evidence type="ECO:0000313" key="1">
    <source>
        <dbReference type="WBParaSite" id="ECPE_0000877501-mRNA-1"/>
    </source>
</evidence>
<proteinExistence type="predicted"/>
<dbReference type="WBParaSite" id="ECPE_0000877501-mRNA-1">
    <property type="protein sequence ID" value="ECPE_0000877501-mRNA-1"/>
    <property type="gene ID" value="ECPE_0000877501"/>
</dbReference>
<name>A0A183AP64_9TREM</name>
<dbReference type="AlphaFoldDB" id="A0A183AP64"/>
<accession>A0A183AP64</accession>
<sequence>LNRLFSSPTPKPTLEEATALIVAVTIRWLISQKIILGFPFNCKGPQPSQNIKSIVSEGINLNTYLKDHGHLTKQQISPKRKSISVSRPDTGLQLRTTNLNKESLLNFMPKKSHHTLDNNNKPNILTSIEPIRPGQQCLIGKGMNPVAQNITATFPHTVGSIKPSSIEEQSDTIAGELKDLKLGTRNALIRPFDKNPYYSNSLIKKAIDLQPTKLDQVTTINKLDCWPVRFPDQTGRCFTPNFVPISTNVSTDLTTSAIPSLIRTRLDDTPPMQSDPPVSMTSAAYNSLLINSTDVTEELGSAKPIRYSEADKSVYEKMDGCMNTNNFPNEIVTSGEAFSVAPVNRGESVSTSLTNLVSSYKNHFTPTRSNGVGIDMSCAVEVKKNLTRLFQFHLPGMTGAAESMTSVITDSGHVNHMPKMVDKSDYSLY</sequence>
<reference evidence="1" key="1">
    <citation type="submission" date="2016-06" db="UniProtKB">
        <authorList>
            <consortium name="WormBaseParasite"/>
        </authorList>
    </citation>
    <scope>IDENTIFICATION</scope>
</reference>
<organism evidence="1">
    <name type="scientific">Echinostoma caproni</name>
    <dbReference type="NCBI Taxonomy" id="27848"/>
    <lineage>
        <taxon>Eukaryota</taxon>
        <taxon>Metazoa</taxon>
        <taxon>Spiralia</taxon>
        <taxon>Lophotrochozoa</taxon>
        <taxon>Platyhelminthes</taxon>
        <taxon>Trematoda</taxon>
        <taxon>Digenea</taxon>
        <taxon>Plagiorchiida</taxon>
        <taxon>Echinostomata</taxon>
        <taxon>Echinostomatoidea</taxon>
        <taxon>Echinostomatidae</taxon>
        <taxon>Echinostoma</taxon>
    </lineage>
</organism>